<proteinExistence type="predicted"/>
<keyword evidence="1" id="KW-0547">Nucleotide-binding</keyword>
<dbReference type="PANTHER" id="PTHR21621:SF0">
    <property type="entry name" value="BETA-CITRYLGLUTAMATE SYNTHASE B-RELATED"/>
    <property type="match status" value="1"/>
</dbReference>
<protein>
    <recommendedName>
        <fullName evidence="2">ATP-grasp domain-containing protein</fullName>
    </recommendedName>
</protein>
<name>A0A0A2UWN5_9BACI</name>
<dbReference type="Pfam" id="PF08443">
    <property type="entry name" value="RimK"/>
    <property type="match status" value="1"/>
</dbReference>
<organism evidence="3 4">
    <name type="scientific">Pontibacillus chungwhensis BH030062</name>
    <dbReference type="NCBI Taxonomy" id="1385513"/>
    <lineage>
        <taxon>Bacteria</taxon>
        <taxon>Bacillati</taxon>
        <taxon>Bacillota</taxon>
        <taxon>Bacilli</taxon>
        <taxon>Bacillales</taxon>
        <taxon>Bacillaceae</taxon>
        <taxon>Pontibacillus</taxon>
    </lineage>
</organism>
<keyword evidence="1" id="KW-0067">ATP-binding</keyword>
<dbReference type="Gene3D" id="3.40.50.20">
    <property type="match status" value="1"/>
</dbReference>
<feature type="domain" description="ATP-grasp" evidence="2">
    <location>
        <begin position="102"/>
        <end position="280"/>
    </location>
</feature>
<reference evidence="3 4" key="1">
    <citation type="submission" date="2013-08" db="EMBL/GenBank/DDBJ databases">
        <title>Genome of Pontibacillus chungwhensis.</title>
        <authorList>
            <person name="Wang Q."/>
            <person name="Wang G."/>
        </authorList>
    </citation>
    <scope>NUCLEOTIDE SEQUENCE [LARGE SCALE GENOMIC DNA]</scope>
    <source>
        <strain evidence="3 4">BH030062</strain>
    </source>
</reference>
<dbReference type="eggNOG" id="COG0189">
    <property type="taxonomic scope" value="Bacteria"/>
</dbReference>
<dbReference type="GO" id="GO:0005524">
    <property type="term" value="F:ATP binding"/>
    <property type="evidence" value="ECO:0007669"/>
    <property type="project" value="UniProtKB-UniRule"/>
</dbReference>
<dbReference type="SUPFAM" id="SSF56059">
    <property type="entry name" value="Glutathione synthetase ATP-binding domain-like"/>
    <property type="match status" value="1"/>
</dbReference>
<dbReference type="EMBL" id="AVBG01000009">
    <property type="protein sequence ID" value="KGP90916.1"/>
    <property type="molecule type" value="Genomic_DNA"/>
</dbReference>
<dbReference type="Proteomes" id="UP000030153">
    <property type="component" value="Unassembled WGS sequence"/>
</dbReference>
<keyword evidence="4" id="KW-1185">Reference proteome</keyword>
<accession>A0A0A2UWN5</accession>
<dbReference type="RefSeq" id="WP_036784644.1">
    <property type="nucleotide sequence ID" value="NZ_AVBG01000009.1"/>
</dbReference>
<dbReference type="STRING" id="1385513.N780_02755"/>
<evidence type="ECO:0000313" key="4">
    <source>
        <dbReference type="Proteomes" id="UP000030153"/>
    </source>
</evidence>
<dbReference type="AlphaFoldDB" id="A0A0A2UWN5"/>
<dbReference type="GO" id="GO:0005737">
    <property type="term" value="C:cytoplasm"/>
    <property type="evidence" value="ECO:0007669"/>
    <property type="project" value="TreeGrafter"/>
</dbReference>
<sequence length="287" mass="32544">MNGWLIYTYQDAERNQPFIEWMIEEADRIGLQLTFIPREKITIGIRNSRFVLFLQSEVVPVPSFAIIRTIDARLTLQLEGLGVKTFNSSHVSEICNDKWKTHQHLARHHIPMMDTFFLKGANFNPEESPLPYPYIIKKVDSRGGKDVHWIDSAKKATELAPSLMGQDLILQKPAPILGKDLRVFVVGKEIVAAILRESSSDFKANYTLGGTATLYPLSPKEKAHIERIISLFSFGMVGIDFLFDEEGNLLFNEIEDVVGSRTLSAKSSINIVEKYMDHIYTQLKNSA</sequence>
<dbReference type="InterPro" id="IPR011761">
    <property type="entry name" value="ATP-grasp"/>
</dbReference>
<dbReference type="PROSITE" id="PS50975">
    <property type="entry name" value="ATP_GRASP"/>
    <property type="match status" value="1"/>
</dbReference>
<dbReference type="Gene3D" id="3.30.470.20">
    <property type="entry name" value="ATP-grasp fold, B domain"/>
    <property type="match status" value="1"/>
</dbReference>
<gene>
    <name evidence="3" type="ORF">N780_02755</name>
</gene>
<dbReference type="GO" id="GO:0018169">
    <property type="term" value="F:ribosomal S6-glutamic acid ligase activity"/>
    <property type="evidence" value="ECO:0007669"/>
    <property type="project" value="TreeGrafter"/>
</dbReference>
<dbReference type="GO" id="GO:0009432">
    <property type="term" value="P:SOS response"/>
    <property type="evidence" value="ECO:0007669"/>
    <property type="project" value="TreeGrafter"/>
</dbReference>
<comment type="caution">
    <text evidence="3">The sequence shown here is derived from an EMBL/GenBank/DDBJ whole genome shotgun (WGS) entry which is preliminary data.</text>
</comment>
<evidence type="ECO:0000256" key="1">
    <source>
        <dbReference type="PROSITE-ProRule" id="PRU00409"/>
    </source>
</evidence>
<dbReference type="InterPro" id="IPR013651">
    <property type="entry name" value="ATP-grasp_RimK-type"/>
</dbReference>
<evidence type="ECO:0000259" key="2">
    <source>
        <dbReference type="PROSITE" id="PS50975"/>
    </source>
</evidence>
<evidence type="ECO:0000313" key="3">
    <source>
        <dbReference type="EMBL" id="KGP90916.1"/>
    </source>
</evidence>
<dbReference type="PANTHER" id="PTHR21621">
    <property type="entry name" value="RIBOSOMAL PROTEIN S6 MODIFICATION PROTEIN"/>
    <property type="match status" value="1"/>
</dbReference>
<dbReference type="GO" id="GO:0046872">
    <property type="term" value="F:metal ion binding"/>
    <property type="evidence" value="ECO:0007669"/>
    <property type="project" value="InterPro"/>
</dbReference>